<dbReference type="OrthoDB" id="2507853at2759"/>
<dbReference type="AlphaFoldDB" id="A0A2N5TU50"/>
<keyword evidence="3" id="KW-1185">Reference proteome</keyword>
<gene>
    <name evidence="2" type="ORF">PCANC_24929</name>
</gene>
<accession>A0A2N5TU50</accession>
<proteinExistence type="predicted"/>
<evidence type="ECO:0000313" key="3">
    <source>
        <dbReference type="Proteomes" id="UP000235388"/>
    </source>
</evidence>
<organism evidence="2 3">
    <name type="scientific">Puccinia coronata f. sp. avenae</name>
    <dbReference type="NCBI Taxonomy" id="200324"/>
    <lineage>
        <taxon>Eukaryota</taxon>
        <taxon>Fungi</taxon>
        <taxon>Dikarya</taxon>
        <taxon>Basidiomycota</taxon>
        <taxon>Pucciniomycotina</taxon>
        <taxon>Pucciniomycetes</taxon>
        <taxon>Pucciniales</taxon>
        <taxon>Pucciniaceae</taxon>
        <taxon>Puccinia</taxon>
    </lineage>
</organism>
<name>A0A2N5TU50_9BASI</name>
<reference evidence="2 3" key="1">
    <citation type="submission" date="2017-11" db="EMBL/GenBank/DDBJ databases">
        <title>De novo assembly and phasing of dikaryotic genomes from two isolates of Puccinia coronata f. sp. avenae, the causal agent of oat crown rust.</title>
        <authorList>
            <person name="Miller M.E."/>
            <person name="Zhang Y."/>
            <person name="Omidvar V."/>
            <person name="Sperschneider J."/>
            <person name="Schwessinger B."/>
            <person name="Raley C."/>
            <person name="Palmer J.M."/>
            <person name="Garnica D."/>
            <person name="Upadhyaya N."/>
            <person name="Rathjen J."/>
            <person name="Taylor J.M."/>
            <person name="Park R.F."/>
            <person name="Dodds P.N."/>
            <person name="Hirsch C.D."/>
            <person name="Kianian S.F."/>
            <person name="Figueroa M."/>
        </authorList>
    </citation>
    <scope>NUCLEOTIDE SEQUENCE [LARGE SCALE GENOMIC DNA]</scope>
    <source>
        <strain evidence="2">12NC29</strain>
    </source>
</reference>
<protein>
    <submittedName>
        <fullName evidence="2">Uncharacterized protein</fullName>
    </submittedName>
</protein>
<dbReference type="EMBL" id="PGCJ01000424">
    <property type="protein sequence ID" value="PLW29021.1"/>
    <property type="molecule type" value="Genomic_DNA"/>
</dbReference>
<evidence type="ECO:0000313" key="2">
    <source>
        <dbReference type="EMBL" id="PLW29021.1"/>
    </source>
</evidence>
<dbReference type="Proteomes" id="UP000235388">
    <property type="component" value="Unassembled WGS sequence"/>
</dbReference>
<evidence type="ECO:0000256" key="1">
    <source>
        <dbReference type="SAM" id="MobiDB-lite"/>
    </source>
</evidence>
<feature type="region of interest" description="Disordered" evidence="1">
    <location>
        <begin position="1"/>
        <end position="66"/>
    </location>
</feature>
<comment type="caution">
    <text evidence="2">The sequence shown here is derived from an EMBL/GenBank/DDBJ whole genome shotgun (WGS) entry which is preliminary data.</text>
</comment>
<feature type="compositionally biased region" description="Polar residues" evidence="1">
    <location>
        <begin position="14"/>
        <end position="49"/>
    </location>
</feature>
<sequence length="401" mass="43594">MPTPTQPPAKQGANWPSSKTKPSPASIRSVTPPATANRPTNRSNKTPLQRITKPISRFKKSPASNRPIILAHPKPQAVIRSILSKPSSLLNLSTSPTVIDGSQIALVIGTAPVQSLPSSVRSGQAPMITKRVRFSGELVLERSASSPPESGAHSSCEHDCCPGQTDVNGAPLCGRPEPVIETIFLTYSRAAYDRSPIAVDRVFNKSLALPPRMQEEEEHFVISDTHCWFADLIPPPSSEHLEKIHSSFNNQLADSLEQTKMMLPSHDFNNHHQMFLTPHQPEDSLWQAGPDRPFCQWTSEDGLSESTGSSSSLDPATPCTSEIIHSLLPPIPISSSHHQESLGPSSLSVENLAHHALENLSLNLAPIISCQQQPLHLEPLCAFGNWSKSQVFDSCDALDGF</sequence>